<evidence type="ECO:0000313" key="2">
    <source>
        <dbReference type="EMBL" id="OPC79880.1"/>
    </source>
</evidence>
<organism evidence="2 3">
    <name type="scientific">Embleya scabrispora</name>
    <dbReference type="NCBI Taxonomy" id="159449"/>
    <lineage>
        <taxon>Bacteria</taxon>
        <taxon>Bacillati</taxon>
        <taxon>Actinomycetota</taxon>
        <taxon>Actinomycetes</taxon>
        <taxon>Kitasatosporales</taxon>
        <taxon>Streptomycetaceae</taxon>
        <taxon>Embleya</taxon>
    </lineage>
</organism>
<reference evidence="2 3" key="1">
    <citation type="submission" date="2017-03" db="EMBL/GenBank/DDBJ databases">
        <title>Draft genome sequence of Streptomyces scabrisporus NF3, endophyte isolated from Amphipterygium adstringens.</title>
        <authorList>
            <person name="Vazquez M."/>
            <person name="Ceapa C.D."/>
            <person name="Rodriguez Luna D."/>
            <person name="Sanchez Esquivel S."/>
        </authorList>
    </citation>
    <scope>NUCLEOTIDE SEQUENCE [LARGE SCALE GENOMIC DNA]</scope>
    <source>
        <strain evidence="2 3">NF3</strain>
    </source>
</reference>
<dbReference type="OrthoDB" id="9815126at2"/>
<dbReference type="CDD" id="cd00448">
    <property type="entry name" value="YjgF_YER057c_UK114_family"/>
    <property type="match status" value="1"/>
</dbReference>
<dbReference type="EMBL" id="MWQN01000001">
    <property type="protein sequence ID" value="OPC79880.1"/>
    <property type="molecule type" value="Genomic_DNA"/>
</dbReference>
<gene>
    <name evidence="2" type="ORF">B4N89_02020</name>
</gene>
<dbReference type="InterPro" id="IPR035959">
    <property type="entry name" value="RutC-like_sf"/>
</dbReference>
<dbReference type="SUPFAM" id="SSF55298">
    <property type="entry name" value="YjgF-like"/>
    <property type="match status" value="1"/>
</dbReference>
<protein>
    <submittedName>
        <fullName evidence="2">Enamine deaminase RidA</fullName>
    </submittedName>
</protein>
<dbReference type="STRING" id="159449.B4N89_02020"/>
<dbReference type="PANTHER" id="PTHR11803">
    <property type="entry name" value="2-IMINOBUTANOATE/2-IMINOPROPANOATE DEAMINASE RIDA"/>
    <property type="match status" value="1"/>
</dbReference>
<evidence type="ECO:0000256" key="1">
    <source>
        <dbReference type="ARBA" id="ARBA00010552"/>
    </source>
</evidence>
<dbReference type="Pfam" id="PF01042">
    <property type="entry name" value="Ribonuc_L-PSP"/>
    <property type="match status" value="1"/>
</dbReference>
<dbReference type="Gene3D" id="3.30.1330.40">
    <property type="entry name" value="RutC-like"/>
    <property type="match status" value="1"/>
</dbReference>
<dbReference type="InterPro" id="IPR006175">
    <property type="entry name" value="YjgF/YER057c/UK114"/>
</dbReference>
<dbReference type="GO" id="GO:0019239">
    <property type="term" value="F:deaminase activity"/>
    <property type="evidence" value="ECO:0007669"/>
    <property type="project" value="TreeGrafter"/>
</dbReference>
<dbReference type="eggNOG" id="COG0251">
    <property type="taxonomic scope" value="Bacteria"/>
</dbReference>
<accession>A0A1T3NT73</accession>
<keyword evidence="3" id="KW-1185">Reference proteome</keyword>
<name>A0A1T3NT73_9ACTN</name>
<dbReference type="GO" id="GO:0005829">
    <property type="term" value="C:cytosol"/>
    <property type="evidence" value="ECO:0007669"/>
    <property type="project" value="TreeGrafter"/>
</dbReference>
<proteinExistence type="inferred from homology"/>
<dbReference type="PANTHER" id="PTHR11803:SF58">
    <property type="entry name" value="PROTEIN HMF1-RELATED"/>
    <property type="match status" value="1"/>
</dbReference>
<dbReference type="AlphaFoldDB" id="A0A1T3NT73"/>
<evidence type="ECO:0000313" key="3">
    <source>
        <dbReference type="Proteomes" id="UP000190037"/>
    </source>
</evidence>
<dbReference type="Proteomes" id="UP000190037">
    <property type="component" value="Unassembled WGS sequence"/>
</dbReference>
<sequence length="147" mass="15999">MTVTTTNAAATDTTTDTARARIERVATTPDWYEPYRISQAIRAGGLIFVSGQAGFDEGGGTVDGGFLAQGRQAFRNVERVLAEAGATFADVVKVGIYVRNMAENLDDVIRLREEFLSLPYPADTLVEVSSLARPDWLIEVEVTALDR</sequence>
<comment type="similarity">
    <text evidence="1">Belongs to the RutC family.</text>
</comment>
<comment type="caution">
    <text evidence="2">The sequence shown here is derived from an EMBL/GenBank/DDBJ whole genome shotgun (WGS) entry which is preliminary data.</text>
</comment>